<evidence type="ECO:0000256" key="4">
    <source>
        <dbReference type="ARBA" id="ARBA00022563"/>
    </source>
</evidence>
<dbReference type="GO" id="GO:0005829">
    <property type="term" value="C:cytosol"/>
    <property type="evidence" value="ECO:0007669"/>
    <property type="project" value="TreeGrafter"/>
</dbReference>
<protein>
    <recommendedName>
        <fullName evidence="3">dihydrofolate reductase</fullName>
        <ecNumber evidence="3">1.5.1.3</ecNumber>
    </recommendedName>
</protein>
<evidence type="ECO:0000259" key="9">
    <source>
        <dbReference type="PROSITE" id="PS51330"/>
    </source>
</evidence>
<comment type="caution">
    <text evidence="10">The sequence shown here is derived from an EMBL/GenBank/DDBJ whole genome shotgun (WGS) entry which is preliminary data.</text>
</comment>
<evidence type="ECO:0000313" key="11">
    <source>
        <dbReference type="Proteomes" id="UP000664096"/>
    </source>
</evidence>
<dbReference type="InterPro" id="IPR024072">
    <property type="entry name" value="DHFR-like_dom_sf"/>
</dbReference>
<comment type="function">
    <text evidence="7">Key enzyme in folate metabolism. Catalyzes an essential reaction for de novo glycine and purine synthesis, and for DNA precursor synthesis.</text>
</comment>
<dbReference type="PANTHER" id="PTHR48069">
    <property type="entry name" value="DIHYDROFOLATE REDUCTASE"/>
    <property type="match status" value="1"/>
</dbReference>
<feature type="domain" description="DHFR" evidence="9">
    <location>
        <begin position="10"/>
        <end position="177"/>
    </location>
</feature>
<dbReference type="EC" id="1.5.1.3" evidence="3"/>
<dbReference type="GO" id="GO:0046654">
    <property type="term" value="P:tetrahydrofolate biosynthetic process"/>
    <property type="evidence" value="ECO:0007669"/>
    <property type="project" value="InterPro"/>
</dbReference>
<keyword evidence="5" id="KW-0521">NADP</keyword>
<dbReference type="EMBL" id="JAEKJZ010000002">
    <property type="protein sequence ID" value="MBN9671601.1"/>
    <property type="molecule type" value="Genomic_DNA"/>
</dbReference>
<evidence type="ECO:0000313" key="10">
    <source>
        <dbReference type="EMBL" id="MBN9671601.1"/>
    </source>
</evidence>
<dbReference type="GO" id="GO:0050661">
    <property type="term" value="F:NADP binding"/>
    <property type="evidence" value="ECO:0007669"/>
    <property type="project" value="InterPro"/>
</dbReference>
<comment type="similarity">
    <text evidence="2 8">Belongs to the dihydrofolate reductase family.</text>
</comment>
<dbReference type="PANTHER" id="PTHR48069:SF3">
    <property type="entry name" value="DIHYDROFOLATE REDUCTASE"/>
    <property type="match status" value="1"/>
</dbReference>
<dbReference type="GO" id="GO:0046655">
    <property type="term" value="P:folic acid metabolic process"/>
    <property type="evidence" value="ECO:0007669"/>
    <property type="project" value="TreeGrafter"/>
</dbReference>
<proteinExistence type="inferred from homology"/>
<dbReference type="GO" id="GO:0046452">
    <property type="term" value="P:dihydrofolate metabolic process"/>
    <property type="evidence" value="ECO:0007669"/>
    <property type="project" value="TreeGrafter"/>
</dbReference>
<evidence type="ECO:0000256" key="7">
    <source>
        <dbReference type="ARBA" id="ARBA00025067"/>
    </source>
</evidence>
<dbReference type="RefSeq" id="WP_207141418.1">
    <property type="nucleotide sequence ID" value="NZ_JAEKJZ010000002.1"/>
</dbReference>
<dbReference type="InterPro" id="IPR017925">
    <property type="entry name" value="DHFR_CS"/>
</dbReference>
<dbReference type="Proteomes" id="UP000664096">
    <property type="component" value="Unassembled WGS sequence"/>
</dbReference>
<dbReference type="GO" id="GO:0006730">
    <property type="term" value="P:one-carbon metabolic process"/>
    <property type="evidence" value="ECO:0007669"/>
    <property type="project" value="UniProtKB-KW"/>
</dbReference>
<dbReference type="Pfam" id="PF00186">
    <property type="entry name" value="DHFR_1"/>
    <property type="match status" value="1"/>
</dbReference>
<dbReference type="PRINTS" id="PR00070">
    <property type="entry name" value="DHFR"/>
</dbReference>
<sequence length="237" mass="27689">MSVRKIALPSISFIVARSYPDYVIGCENQLPWHLKSDLKNFKELTQKKAVIMGRKTFDSIGRPLPNRKNIVLTRNTEGLPNTVEAVTNVEAAFFAADFFSILNDQKEFFVIGGDQIYKLFRKFCNRVYLTEVFAPDVVGDAYFDFEYDGRQWRTISETEYSKSEDDDYPFRITELERRMQNVRILDIDQFYTDISPKVDFLSEMQKEQFKKKLKSREVVQAEDDAPQTEMFASRECA</sequence>
<keyword evidence="6" id="KW-0560">Oxidoreductase</keyword>
<evidence type="ECO:0000256" key="2">
    <source>
        <dbReference type="ARBA" id="ARBA00009539"/>
    </source>
</evidence>
<dbReference type="GO" id="GO:0004146">
    <property type="term" value="F:dihydrofolate reductase activity"/>
    <property type="evidence" value="ECO:0007669"/>
    <property type="project" value="UniProtKB-EC"/>
</dbReference>
<dbReference type="InterPro" id="IPR001796">
    <property type="entry name" value="DHFR_dom"/>
</dbReference>
<evidence type="ECO:0000256" key="1">
    <source>
        <dbReference type="ARBA" id="ARBA00004903"/>
    </source>
</evidence>
<dbReference type="AlphaFoldDB" id="A0A939EF58"/>
<organism evidence="10 11">
    <name type="scientific">Roseibium aggregatum</name>
    <dbReference type="NCBI Taxonomy" id="187304"/>
    <lineage>
        <taxon>Bacteria</taxon>
        <taxon>Pseudomonadati</taxon>
        <taxon>Pseudomonadota</taxon>
        <taxon>Alphaproteobacteria</taxon>
        <taxon>Hyphomicrobiales</taxon>
        <taxon>Stappiaceae</taxon>
        <taxon>Roseibium</taxon>
    </lineage>
</organism>
<dbReference type="CDD" id="cd00209">
    <property type="entry name" value="DHFR"/>
    <property type="match status" value="1"/>
</dbReference>
<dbReference type="InterPro" id="IPR012259">
    <property type="entry name" value="DHFR"/>
</dbReference>
<gene>
    <name evidence="10" type="ORF">JF539_14725</name>
</gene>
<accession>A0A939EF58</accession>
<dbReference type="PROSITE" id="PS51330">
    <property type="entry name" value="DHFR_2"/>
    <property type="match status" value="1"/>
</dbReference>
<keyword evidence="4" id="KW-0554">One-carbon metabolism</keyword>
<evidence type="ECO:0000256" key="3">
    <source>
        <dbReference type="ARBA" id="ARBA00012856"/>
    </source>
</evidence>
<comment type="pathway">
    <text evidence="1">Cofactor biosynthesis; tetrahydrofolate biosynthesis; 5,6,7,8-tetrahydrofolate from 7,8-dihydrofolate: step 1/1.</text>
</comment>
<evidence type="ECO:0000256" key="5">
    <source>
        <dbReference type="ARBA" id="ARBA00022857"/>
    </source>
</evidence>
<dbReference type="Gene3D" id="3.40.430.10">
    <property type="entry name" value="Dihydrofolate Reductase, subunit A"/>
    <property type="match status" value="1"/>
</dbReference>
<name>A0A939EF58_9HYPH</name>
<reference evidence="10" key="1">
    <citation type="submission" date="2020-12" db="EMBL/GenBank/DDBJ databases">
        <title>Oil enriched cultivation method for isolating marine PHA-producing bacteria.</title>
        <authorList>
            <person name="Zheng W."/>
            <person name="Yu S."/>
            <person name="Huang Y."/>
        </authorList>
    </citation>
    <scope>NUCLEOTIDE SEQUENCE</scope>
    <source>
        <strain evidence="10">SY-2-12</strain>
    </source>
</reference>
<evidence type="ECO:0000256" key="8">
    <source>
        <dbReference type="RuleBase" id="RU004474"/>
    </source>
</evidence>
<evidence type="ECO:0000256" key="6">
    <source>
        <dbReference type="ARBA" id="ARBA00023002"/>
    </source>
</evidence>
<dbReference type="SUPFAM" id="SSF53597">
    <property type="entry name" value="Dihydrofolate reductase-like"/>
    <property type="match status" value="1"/>
</dbReference>
<dbReference type="PROSITE" id="PS00075">
    <property type="entry name" value="DHFR_1"/>
    <property type="match status" value="1"/>
</dbReference>